<protein>
    <submittedName>
        <fullName evidence="2">Uncharacterized protein</fullName>
    </submittedName>
</protein>
<feature type="region of interest" description="Disordered" evidence="1">
    <location>
        <begin position="1"/>
        <end position="38"/>
    </location>
</feature>
<evidence type="ECO:0000313" key="2">
    <source>
        <dbReference type="EMBL" id="JAD55093.1"/>
    </source>
</evidence>
<reference evidence="2" key="2">
    <citation type="journal article" date="2015" name="Data Brief">
        <title>Shoot transcriptome of the giant reed, Arundo donax.</title>
        <authorList>
            <person name="Barrero R.A."/>
            <person name="Guerrero F.D."/>
            <person name="Moolhuijzen P."/>
            <person name="Goolsby J.A."/>
            <person name="Tidwell J."/>
            <person name="Bellgard S.E."/>
            <person name="Bellgard M.I."/>
        </authorList>
    </citation>
    <scope>NUCLEOTIDE SEQUENCE</scope>
    <source>
        <tissue evidence="2">Shoot tissue taken approximately 20 cm above the soil surface</tissue>
    </source>
</reference>
<evidence type="ECO:0000256" key="1">
    <source>
        <dbReference type="SAM" id="MobiDB-lite"/>
    </source>
</evidence>
<dbReference type="EMBL" id="GBRH01242802">
    <property type="protein sequence ID" value="JAD55093.1"/>
    <property type="molecule type" value="Transcribed_RNA"/>
</dbReference>
<sequence>MGAQDQGENPISHLPGGSWLRHADPLNLSNRAAGPRCP</sequence>
<dbReference type="AlphaFoldDB" id="A0A0A9AZ22"/>
<accession>A0A0A9AZ22</accession>
<name>A0A0A9AZ22_ARUDO</name>
<organism evidence="2">
    <name type="scientific">Arundo donax</name>
    <name type="common">Giant reed</name>
    <name type="synonym">Donax arundinaceus</name>
    <dbReference type="NCBI Taxonomy" id="35708"/>
    <lineage>
        <taxon>Eukaryota</taxon>
        <taxon>Viridiplantae</taxon>
        <taxon>Streptophyta</taxon>
        <taxon>Embryophyta</taxon>
        <taxon>Tracheophyta</taxon>
        <taxon>Spermatophyta</taxon>
        <taxon>Magnoliopsida</taxon>
        <taxon>Liliopsida</taxon>
        <taxon>Poales</taxon>
        <taxon>Poaceae</taxon>
        <taxon>PACMAD clade</taxon>
        <taxon>Arundinoideae</taxon>
        <taxon>Arundineae</taxon>
        <taxon>Arundo</taxon>
    </lineage>
</organism>
<proteinExistence type="predicted"/>
<reference evidence="2" key="1">
    <citation type="submission" date="2014-09" db="EMBL/GenBank/DDBJ databases">
        <authorList>
            <person name="Magalhaes I.L.F."/>
            <person name="Oliveira U."/>
            <person name="Santos F.R."/>
            <person name="Vidigal T.H.D.A."/>
            <person name="Brescovit A.D."/>
            <person name="Santos A.J."/>
        </authorList>
    </citation>
    <scope>NUCLEOTIDE SEQUENCE</scope>
    <source>
        <tissue evidence="2">Shoot tissue taken approximately 20 cm above the soil surface</tissue>
    </source>
</reference>